<gene>
    <name evidence="9" type="ORF">HHK36_007275</name>
</gene>
<dbReference type="CDD" id="cd06127">
    <property type="entry name" value="DEDDh"/>
    <property type="match status" value="1"/>
</dbReference>
<dbReference type="Proteomes" id="UP000655225">
    <property type="component" value="Unassembled WGS sequence"/>
</dbReference>
<dbReference type="SMART" id="SM00479">
    <property type="entry name" value="EXOIII"/>
    <property type="match status" value="1"/>
</dbReference>
<evidence type="ECO:0000256" key="7">
    <source>
        <dbReference type="SAM" id="MobiDB-lite"/>
    </source>
</evidence>
<keyword evidence="2" id="KW-0540">Nuclease</keyword>
<feature type="region of interest" description="Disordered" evidence="7">
    <location>
        <begin position="489"/>
        <end position="508"/>
    </location>
</feature>
<evidence type="ECO:0000256" key="6">
    <source>
        <dbReference type="ARBA" id="ARBA00022842"/>
    </source>
</evidence>
<evidence type="ECO:0000256" key="2">
    <source>
        <dbReference type="ARBA" id="ARBA00022722"/>
    </source>
</evidence>
<evidence type="ECO:0000256" key="3">
    <source>
        <dbReference type="ARBA" id="ARBA00022723"/>
    </source>
</evidence>
<evidence type="ECO:0000313" key="10">
    <source>
        <dbReference type="Proteomes" id="UP000655225"/>
    </source>
</evidence>
<keyword evidence="10" id="KW-1185">Reference proteome</keyword>
<comment type="cofactor">
    <cofactor evidence="1">
        <name>Mg(2+)</name>
        <dbReference type="ChEBI" id="CHEBI:18420"/>
    </cofactor>
</comment>
<name>A0A835DLE8_TETSI</name>
<evidence type="ECO:0000259" key="8">
    <source>
        <dbReference type="SMART" id="SM00479"/>
    </source>
</evidence>
<evidence type="ECO:0000256" key="5">
    <source>
        <dbReference type="ARBA" id="ARBA00022839"/>
    </source>
</evidence>
<feature type="domain" description="Exonuclease" evidence="8">
    <location>
        <begin position="9"/>
        <end position="183"/>
    </location>
</feature>
<dbReference type="PANTHER" id="PTHR30231">
    <property type="entry name" value="DNA POLYMERASE III SUBUNIT EPSILON"/>
    <property type="match status" value="1"/>
</dbReference>
<comment type="caution">
    <text evidence="9">The sequence shown here is derived from an EMBL/GenBank/DDBJ whole genome shotgun (WGS) entry which is preliminary data.</text>
</comment>
<dbReference type="Pfam" id="PF00929">
    <property type="entry name" value="RNase_T"/>
    <property type="match status" value="1"/>
</dbReference>
<evidence type="ECO:0000313" key="9">
    <source>
        <dbReference type="EMBL" id="KAF8408133.1"/>
    </source>
</evidence>
<dbReference type="InterPro" id="IPR012337">
    <property type="entry name" value="RNaseH-like_sf"/>
</dbReference>
<keyword evidence="6" id="KW-0460">Magnesium</keyword>
<keyword evidence="5" id="KW-0269">Exonuclease</keyword>
<keyword evidence="4" id="KW-0378">Hydrolase</keyword>
<dbReference type="GO" id="GO:0003676">
    <property type="term" value="F:nucleic acid binding"/>
    <property type="evidence" value="ECO:0007669"/>
    <property type="project" value="InterPro"/>
</dbReference>
<evidence type="ECO:0000256" key="1">
    <source>
        <dbReference type="ARBA" id="ARBA00001946"/>
    </source>
</evidence>
<feature type="compositionally biased region" description="Basic residues" evidence="7">
    <location>
        <begin position="797"/>
        <end position="808"/>
    </location>
</feature>
<evidence type="ECO:0000256" key="4">
    <source>
        <dbReference type="ARBA" id="ARBA00022801"/>
    </source>
</evidence>
<dbReference type="EMBL" id="JABCRI010000004">
    <property type="protein sequence ID" value="KAF8408133.1"/>
    <property type="molecule type" value="Genomic_DNA"/>
</dbReference>
<dbReference type="InterPro" id="IPR036397">
    <property type="entry name" value="RNaseH_sf"/>
</dbReference>
<dbReference type="GO" id="GO:0046872">
    <property type="term" value="F:metal ion binding"/>
    <property type="evidence" value="ECO:0007669"/>
    <property type="project" value="UniProtKB-KW"/>
</dbReference>
<reference evidence="9 10" key="1">
    <citation type="submission" date="2020-04" db="EMBL/GenBank/DDBJ databases">
        <title>Plant Genome Project.</title>
        <authorList>
            <person name="Zhang R.-G."/>
        </authorList>
    </citation>
    <scope>NUCLEOTIDE SEQUENCE [LARGE SCALE GENOMIC DNA]</scope>
    <source>
        <strain evidence="9">YNK0</strain>
        <tissue evidence="9">Leaf</tissue>
    </source>
</reference>
<dbReference type="PANTHER" id="PTHR30231:SF4">
    <property type="entry name" value="PROTEIN NEN2"/>
    <property type="match status" value="1"/>
</dbReference>
<accession>A0A835DLE8</accession>
<dbReference type="AlphaFoldDB" id="A0A835DLE8"/>
<protein>
    <recommendedName>
        <fullName evidence="8">Exonuclease domain-containing protein</fullName>
    </recommendedName>
</protein>
<dbReference type="OrthoDB" id="2018529at2759"/>
<sequence>MESNSDRRGIAFLDVETTFPSESCPGRAIYEIGVILVCPQRLSVLHIYSTLVRPAVRYLDSFPRVMRNGITPDDLASAPTFPQIAHQIYDLLHGRIWAGHNIVKWDCVRIREAFAEIGRQAPEPMRTIDSLELLTQKFGRRAGNMKLATLANYFDLGQQAHRSVDDVRLNIEVLKNCSMVLFLESSLNASPVGTNQNMNTLTSENESRNHQRAEILDPVEANIAQLAPSEIGPLIDIEQLETVTTMEERHVPESLETSSNAAVQEGSSGCAGFLEPEEVSIPLIGASLVPSYPGRQKIQLVHNDVPLQLYCSRLRVHFGPSSKFLDRAGRPQLSIVVDPSPSLCEVLDVCDNFVKLLSVDQFGSSSEYWSPVVTRNNRFTNSSTIRLHIPALTNGDTAIYATEIYQKDNSGNAHIFVFNMFNVAELDSLFVPGTLVDAYFSLDVYNYPRGGNALVMKKARVLFIMAEPSNRLRVTEKWLICTNTEIETETTMEERPVPESLKTSSNAAVQEGSSGYAGFLEPEEVSIPFISASLVPFYPGRQKIQLVHKDVPLQLYCSKLRVHFGPISKFLDRDGRPQLSIVVDPSPSLCQVLDVCDNFVQLLSVDQFGSSSEYWWPVVTRYNRFTNSSTIRLHIPALTNGDTAIYATEIYQKDASGNAHMFVFNRFDATELDSLFVSGVTLVDACFSLDVYNYPQYSGIRLVAKKKPELGECGRTAGRTQAYTQSDVDENGEDNRKRWSENWRWDLPDWYSSPEGVIAGDGDAGDGDEVDQRGNEPVTRRKAQITGDQRSCSSPGRSKHKRKRRRGKSSRELGRRPSSQAATTGDGGAEMHVAVQTMEGLLIGSLTGGRKKKM</sequence>
<dbReference type="InterPro" id="IPR013520">
    <property type="entry name" value="Ribonucl_H"/>
</dbReference>
<proteinExistence type="predicted"/>
<keyword evidence="3" id="KW-0479">Metal-binding</keyword>
<dbReference type="SUPFAM" id="SSF53098">
    <property type="entry name" value="Ribonuclease H-like"/>
    <property type="match status" value="1"/>
</dbReference>
<dbReference type="Gene3D" id="3.30.420.10">
    <property type="entry name" value="Ribonuclease H-like superfamily/Ribonuclease H"/>
    <property type="match status" value="1"/>
</dbReference>
<feature type="region of interest" description="Disordered" evidence="7">
    <location>
        <begin position="716"/>
        <end position="735"/>
    </location>
</feature>
<organism evidence="9 10">
    <name type="scientific">Tetracentron sinense</name>
    <name type="common">Spur-leaf</name>
    <dbReference type="NCBI Taxonomy" id="13715"/>
    <lineage>
        <taxon>Eukaryota</taxon>
        <taxon>Viridiplantae</taxon>
        <taxon>Streptophyta</taxon>
        <taxon>Embryophyta</taxon>
        <taxon>Tracheophyta</taxon>
        <taxon>Spermatophyta</taxon>
        <taxon>Magnoliopsida</taxon>
        <taxon>Trochodendrales</taxon>
        <taxon>Trochodendraceae</taxon>
        <taxon>Tetracentron</taxon>
    </lineage>
</organism>
<dbReference type="GO" id="GO:0008408">
    <property type="term" value="F:3'-5' exonuclease activity"/>
    <property type="evidence" value="ECO:0007669"/>
    <property type="project" value="TreeGrafter"/>
</dbReference>
<feature type="region of interest" description="Disordered" evidence="7">
    <location>
        <begin position="756"/>
        <end position="830"/>
    </location>
</feature>
<dbReference type="FunFam" id="3.30.420.10:FF:000040">
    <property type="entry name" value="Exonuclease family protein"/>
    <property type="match status" value="1"/>
</dbReference>